<name>A0ABP9DAQ4_9BACT</name>
<accession>A0ABP9DAQ4</accession>
<organism evidence="2 3">
    <name type="scientific">Algivirga pacifica</name>
    <dbReference type="NCBI Taxonomy" id="1162670"/>
    <lineage>
        <taxon>Bacteria</taxon>
        <taxon>Pseudomonadati</taxon>
        <taxon>Bacteroidota</taxon>
        <taxon>Cytophagia</taxon>
        <taxon>Cytophagales</taxon>
        <taxon>Flammeovirgaceae</taxon>
        <taxon>Algivirga</taxon>
    </lineage>
</organism>
<evidence type="ECO:0000313" key="2">
    <source>
        <dbReference type="EMBL" id="GAA4837677.1"/>
    </source>
</evidence>
<dbReference type="EMBL" id="BAABJX010000035">
    <property type="protein sequence ID" value="GAA4837677.1"/>
    <property type="molecule type" value="Genomic_DNA"/>
</dbReference>
<dbReference type="InterPro" id="IPR041635">
    <property type="entry name" value="Type_ISP_LLaBIII_C"/>
</dbReference>
<evidence type="ECO:0000259" key="1">
    <source>
        <dbReference type="Pfam" id="PF18135"/>
    </source>
</evidence>
<dbReference type="Proteomes" id="UP001500298">
    <property type="component" value="Unassembled WGS sequence"/>
</dbReference>
<evidence type="ECO:0000313" key="3">
    <source>
        <dbReference type="Proteomes" id="UP001500298"/>
    </source>
</evidence>
<feature type="domain" description="Type ISP restriction-modification enzyme LLaBIII C-terminal specificity" evidence="1">
    <location>
        <begin position="621"/>
        <end position="773"/>
    </location>
</feature>
<comment type="caution">
    <text evidence="2">The sequence shown here is derived from an EMBL/GenBank/DDBJ whole genome shotgun (WGS) entry which is preliminary data.</text>
</comment>
<dbReference type="Pfam" id="PF18135">
    <property type="entry name" value="Type_ISP_C"/>
    <property type="match status" value="1"/>
</dbReference>
<keyword evidence="3" id="KW-1185">Reference proteome</keyword>
<proteinExistence type="predicted"/>
<sequence length="820" mass="95414">MQTTNGHTFYASVEVLEALMAQFQQDIQQDIFYRYAEEMQYDHAVLELIQLIEDTEGRRISVEESLQYYSKHLVMSTILTYALGQENNLGDSSVYQCMEVAGEVLLERSQQQKRKEQLVSRLQSIGEPSIIRDLLCKVVLMLAMDEEVWDVQPLSQNIQETHLGESTTIEWIAPNYFAENVHSVSGRLLVVTTSLEAYYWVFSQYNQGVFWGNVLGLNYDDLTYRQQFLPLLKDKQHQDMVGELGENKPMIILGQEQYWLKEDYYVSKVVTRETRRFFKKSANKKLSNWLVWSRLQFLGKGFVQLYAGAEIGSGKAYQVWRKEAWEFCDAIYIEQITADRYLYTFVFDKTYDGHKVFFASKDKEFGKVLKESSSWLLGFSEEYLCDIPLYSTYEQAVFESRDTRKGVLIDAEYLDLQRTALINKVQKDFRNQIDSEEDKQQFFSQKVEVRIFSEKNIHRVWSQPFLKSWAYTEEVPLMEGPSLLWSAGSYGISAAVVKGAVEQSLLKQYKAILLPLKYLNDNGTETYSISKDIVKAFWKRYAQPLEGALESSLSIEALNVLKEKVSEIETLTKSLPVLYKFSRQLTDILSQQQGEELVDQLNMTIQAFQQKIKRLFSGVKERKTLMNRLVEQLQQFSDCIYALDKQRMDALEKYRSVTEENIFYYCIAIVMNKEYQKQYKTYLEVAPPRIPFLKDFWMWSEKGKALVSLWLAGASESVALQTEDLEELKGTRMRLTQGTIVFPDGTRITNLPDEVLNLRFGGKLLIERLLNAYRPYCDRDLKEGSWEDLPVTLKAELMRSLAHLTEVAVKQPELYLPFPK</sequence>
<protein>
    <recommendedName>
        <fullName evidence="1">Type ISP restriction-modification enzyme LLaBIII C-terminal specificity domain-containing protein</fullName>
    </recommendedName>
</protein>
<gene>
    <name evidence="2" type="ORF">GCM10023331_23550</name>
</gene>
<reference evidence="3" key="1">
    <citation type="journal article" date="2019" name="Int. J. Syst. Evol. Microbiol.">
        <title>The Global Catalogue of Microorganisms (GCM) 10K type strain sequencing project: providing services to taxonomists for standard genome sequencing and annotation.</title>
        <authorList>
            <consortium name="The Broad Institute Genomics Platform"/>
            <consortium name="The Broad Institute Genome Sequencing Center for Infectious Disease"/>
            <person name="Wu L."/>
            <person name="Ma J."/>
        </authorList>
    </citation>
    <scope>NUCLEOTIDE SEQUENCE [LARGE SCALE GENOMIC DNA]</scope>
    <source>
        <strain evidence="3">JCM 18326</strain>
    </source>
</reference>